<dbReference type="Gene3D" id="1.25.40.20">
    <property type="entry name" value="Ankyrin repeat-containing domain"/>
    <property type="match status" value="1"/>
</dbReference>
<evidence type="ECO:0000256" key="4">
    <source>
        <dbReference type="SAM" id="Phobius"/>
    </source>
</evidence>
<reference evidence="5" key="1">
    <citation type="submission" date="2018-04" db="EMBL/GenBank/DDBJ databases">
        <authorList>
            <person name="Go L.Y."/>
            <person name="Mitchell J.A."/>
        </authorList>
    </citation>
    <scope>NUCLEOTIDE SEQUENCE</scope>
    <source>
        <strain evidence="5">WBAD</strain>
    </source>
</reference>
<feature type="transmembrane region" description="Helical" evidence="4">
    <location>
        <begin position="183"/>
        <end position="202"/>
    </location>
</feature>
<protein>
    <submittedName>
        <fullName evidence="5">Uncharacterized protein</fullName>
    </submittedName>
</protein>
<dbReference type="PROSITE" id="PS50088">
    <property type="entry name" value="ANK_REPEAT"/>
    <property type="match status" value="1"/>
</dbReference>
<name>A0A3B0J8F3_9RICK</name>
<feature type="transmembrane region" description="Helical" evidence="4">
    <location>
        <begin position="208"/>
        <end position="232"/>
    </location>
</feature>
<dbReference type="PROSITE" id="PS50297">
    <property type="entry name" value="ANK_REP_REGION"/>
    <property type="match status" value="1"/>
</dbReference>
<keyword evidence="4" id="KW-1133">Transmembrane helix</keyword>
<dbReference type="InterPro" id="IPR036770">
    <property type="entry name" value="Ankyrin_rpt-contain_sf"/>
</dbReference>
<dbReference type="SMART" id="SM00248">
    <property type="entry name" value="ANK"/>
    <property type="match status" value="1"/>
</dbReference>
<sequence>MNDLITIIRNRHESLEKKIQKLKDYLTDDRKIVINKTLFTEAILNRTPVSEDFINKEGGKIVYPILHHCIKHDSARSEEGDILPFQNVMKILDEVVNRFVTPQYFYRLINFRDQNGNTLLHQAVISNNTDAIEALLKYGANSLIRNEEGNISLDLAQGKTREVLIECMKGQAQSKKESARCNGLIGIIPGVFLGVGLGVGSALIPSMTIILCALAVSALVAGIAVGLAIYFLSQDYKQAKSIEEAVAAVAIDSQLSSVKHEETHVIAGDEATLGI</sequence>
<accession>A0A3B0J8F3</accession>
<feature type="repeat" description="ANK" evidence="3">
    <location>
        <begin position="115"/>
        <end position="147"/>
    </location>
</feature>
<dbReference type="PANTHER" id="PTHR24134">
    <property type="entry name" value="ANKYRIN REPEAT-CONTAINING PROTEIN DDB_G0279043"/>
    <property type="match status" value="1"/>
</dbReference>
<dbReference type="EMBL" id="OUNE01000182">
    <property type="protein sequence ID" value="SPP33403.1"/>
    <property type="molecule type" value="Genomic_DNA"/>
</dbReference>
<dbReference type="AlphaFoldDB" id="A0A3B0J8F3"/>
<dbReference type="Pfam" id="PF13606">
    <property type="entry name" value="Ank_3"/>
    <property type="match status" value="1"/>
</dbReference>
<keyword evidence="1" id="KW-0677">Repeat</keyword>
<keyword evidence="2 3" id="KW-0040">ANK repeat</keyword>
<evidence type="ECO:0000256" key="3">
    <source>
        <dbReference type="PROSITE-ProRule" id="PRU00023"/>
    </source>
</evidence>
<evidence type="ECO:0000256" key="2">
    <source>
        <dbReference type="ARBA" id="ARBA00023043"/>
    </source>
</evidence>
<evidence type="ECO:0000256" key="1">
    <source>
        <dbReference type="ARBA" id="ARBA00022737"/>
    </source>
</evidence>
<dbReference type="PANTHER" id="PTHR24134:SF9">
    <property type="entry name" value="ANKYRIN REPEAT AND SOCS BOX PROTEIN 8"/>
    <property type="match status" value="1"/>
</dbReference>
<dbReference type="SUPFAM" id="SSF48403">
    <property type="entry name" value="Ankyrin repeat"/>
    <property type="match status" value="1"/>
</dbReference>
<dbReference type="InterPro" id="IPR002110">
    <property type="entry name" value="Ankyrin_rpt"/>
</dbReference>
<evidence type="ECO:0000313" key="5">
    <source>
        <dbReference type="EMBL" id="SPP33403.1"/>
    </source>
</evidence>
<keyword evidence="4" id="KW-0812">Transmembrane</keyword>
<gene>
    <name evidence="5" type="ORF">WBAD_1021</name>
</gene>
<organism evidence="5">
    <name type="scientific">Wolbachia endosymbiont of Aleurodicus dispersus</name>
    <dbReference type="NCBI Taxonomy" id="1288877"/>
    <lineage>
        <taxon>Bacteria</taxon>
        <taxon>Pseudomonadati</taxon>
        <taxon>Pseudomonadota</taxon>
        <taxon>Alphaproteobacteria</taxon>
        <taxon>Rickettsiales</taxon>
        <taxon>Anaplasmataceae</taxon>
        <taxon>Wolbachieae</taxon>
        <taxon>Wolbachia</taxon>
    </lineage>
</organism>
<keyword evidence="4" id="KW-0472">Membrane</keyword>
<proteinExistence type="predicted"/>